<gene>
    <name evidence="1" type="primary">hxsD</name>
    <name evidence="1" type="ORF">P0Y49_10955</name>
</gene>
<dbReference type="NCBIfam" id="TIGR03976">
    <property type="entry name" value="chp_LLNDYxLRE"/>
    <property type="match status" value="1"/>
</dbReference>
<accession>A0AAJ5WDS3</accession>
<protein>
    <submittedName>
        <fullName evidence="1">His-Xaa-Ser system protein HxsD</fullName>
    </submittedName>
</protein>
<dbReference type="EMBL" id="CP119313">
    <property type="protein sequence ID" value="WEK21655.1"/>
    <property type="molecule type" value="Genomic_DNA"/>
</dbReference>
<evidence type="ECO:0000313" key="1">
    <source>
        <dbReference type="EMBL" id="WEK21655.1"/>
    </source>
</evidence>
<proteinExistence type="predicted"/>
<dbReference type="InterPro" id="IPR023974">
    <property type="entry name" value="HxsD"/>
</dbReference>
<evidence type="ECO:0000313" key="2">
    <source>
        <dbReference type="Proteomes" id="UP001214530"/>
    </source>
</evidence>
<sequence length="120" mass="13914">MECNIQGNKCSFYLSLNNYSIETIYKCFYWYTSDFEVDINPDNLKCHILLTLKADSLCDFKPVISRIKQDLIDFKLREIVNQQTQTIRELIVAKAFANFEEFGVPQSNVSDPVGFNPTEI</sequence>
<reference evidence="1" key="1">
    <citation type="submission" date="2023-03" db="EMBL/GenBank/DDBJ databases">
        <title>Andean soil-derived lignocellulolytic bacterial consortium as a source of novel taxa and putative plastic-active enzymes.</title>
        <authorList>
            <person name="Diaz-Garcia L."/>
            <person name="Chuvochina M."/>
            <person name="Feuerriegel G."/>
            <person name="Bunk B."/>
            <person name="Sproer C."/>
            <person name="Streit W.R."/>
            <person name="Rodriguez L.M."/>
            <person name="Overmann J."/>
            <person name="Jimenez D.J."/>
        </authorList>
    </citation>
    <scope>NUCLEOTIDE SEQUENCE</scope>
    <source>
        <strain evidence="1">MAG 3858</strain>
    </source>
</reference>
<organism evidence="1 2">
    <name type="scientific">Candidatus Pedobacter colombiensis</name>
    <dbReference type="NCBI Taxonomy" id="3121371"/>
    <lineage>
        <taxon>Bacteria</taxon>
        <taxon>Pseudomonadati</taxon>
        <taxon>Bacteroidota</taxon>
        <taxon>Sphingobacteriia</taxon>
        <taxon>Sphingobacteriales</taxon>
        <taxon>Sphingobacteriaceae</taxon>
        <taxon>Pedobacter</taxon>
    </lineage>
</organism>
<dbReference type="AlphaFoldDB" id="A0AAJ5WDS3"/>
<name>A0AAJ5WDS3_9SPHI</name>
<dbReference type="Proteomes" id="UP001214530">
    <property type="component" value="Chromosome"/>
</dbReference>